<evidence type="ECO:0000259" key="2">
    <source>
        <dbReference type="Pfam" id="PF00501"/>
    </source>
</evidence>
<dbReference type="InterPro" id="IPR000873">
    <property type="entry name" value="AMP-dep_synth/lig_dom"/>
</dbReference>
<dbReference type="PANTHER" id="PTHR43201">
    <property type="entry name" value="ACYL-COA SYNTHETASE"/>
    <property type="match status" value="1"/>
</dbReference>
<proteinExistence type="inferred from homology"/>
<sequence length="355" mass="39877">MFELLIGKHRLSSPQDFENAPDDLKSFEKEAFDFCKDWLSDKQSFELHTSGSTGTPKLIQVSREQMESSARATGAYFGINPGTELLCCMNTAYIAGKMMLVRAMVWKCPILVIEPSSKPFENVPPRFDPMFVAMVPLQVEASILSDPQSLQKLSFLLIGGAPVSEKLQNKILDLGLNAFQSYGMTETVSHIAIAPYAAGDFIYEALPGVELGQDERGAIWVKATMSNNQKVQTNDLVEFLGEKRFKWLGRADYTVNSGGIKLHPDLLERKIESIVTTYFPESHFFLIGEQDEKLGQKLVLVIEAPKNLEEKASILHNALSSKLTKYELPKSIYLIEQFKRTPTGKIKRLESFKLR</sequence>
<dbReference type="RefSeq" id="WP_206588092.1">
    <property type="nucleotide sequence ID" value="NZ_JAFKCU010000005.1"/>
</dbReference>
<gene>
    <name evidence="3" type="ORF">J0A69_18405</name>
</gene>
<organism evidence="3 4">
    <name type="scientific">Algoriphagus pacificus</name>
    <dbReference type="NCBI Taxonomy" id="2811234"/>
    <lineage>
        <taxon>Bacteria</taxon>
        <taxon>Pseudomonadati</taxon>
        <taxon>Bacteroidota</taxon>
        <taxon>Cytophagia</taxon>
        <taxon>Cytophagales</taxon>
        <taxon>Cyclobacteriaceae</taxon>
        <taxon>Algoriphagus</taxon>
    </lineage>
</organism>
<reference evidence="3 4" key="1">
    <citation type="submission" date="2021-03" db="EMBL/GenBank/DDBJ databases">
        <title>novel species isolated from a fishpond in China.</title>
        <authorList>
            <person name="Lu H."/>
            <person name="Cai Z."/>
        </authorList>
    </citation>
    <scope>NUCLEOTIDE SEQUENCE [LARGE SCALE GENOMIC DNA]</scope>
    <source>
        <strain evidence="3 4">YJ13C</strain>
    </source>
</reference>
<evidence type="ECO:0000256" key="1">
    <source>
        <dbReference type="ARBA" id="ARBA00006432"/>
    </source>
</evidence>
<dbReference type="InterPro" id="IPR042099">
    <property type="entry name" value="ANL_N_sf"/>
</dbReference>
<evidence type="ECO:0000313" key="4">
    <source>
        <dbReference type="Proteomes" id="UP000664480"/>
    </source>
</evidence>
<dbReference type="EMBL" id="JAFKCU010000005">
    <property type="protein sequence ID" value="MBN7817419.1"/>
    <property type="molecule type" value="Genomic_DNA"/>
</dbReference>
<accession>A0ABS3CP40</accession>
<dbReference type="Gene3D" id="3.30.300.30">
    <property type="match status" value="1"/>
</dbReference>
<comment type="caution">
    <text evidence="3">The sequence shown here is derived from an EMBL/GenBank/DDBJ whole genome shotgun (WGS) entry which is preliminary data.</text>
</comment>
<keyword evidence="4" id="KW-1185">Reference proteome</keyword>
<dbReference type="Gene3D" id="3.40.50.12780">
    <property type="entry name" value="N-terminal domain of ligase-like"/>
    <property type="match status" value="1"/>
</dbReference>
<feature type="domain" description="AMP-dependent synthetase/ligase" evidence="2">
    <location>
        <begin position="45"/>
        <end position="193"/>
    </location>
</feature>
<evidence type="ECO:0000313" key="3">
    <source>
        <dbReference type="EMBL" id="MBN7817419.1"/>
    </source>
</evidence>
<dbReference type="Pfam" id="PF00501">
    <property type="entry name" value="AMP-binding"/>
    <property type="match status" value="1"/>
</dbReference>
<dbReference type="InterPro" id="IPR045851">
    <property type="entry name" value="AMP-bd_C_sf"/>
</dbReference>
<dbReference type="PANTHER" id="PTHR43201:SF8">
    <property type="entry name" value="ACYL-COA SYNTHETASE FAMILY MEMBER 3"/>
    <property type="match status" value="1"/>
</dbReference>
<name>A0ABS3CP40_9BACT</name>
<comment type="similarity">
    <text evidence="1">Belongs to the ATP-dependent AMP-binding enzyme family.</text>
</comment>
<dbReference type="SUPFAM" id="SSF56801">
    <property type="entry name" value="Acetyl-CoA synthetase-like"/>
    <property type="match status" value="1"/>
</dbReference>
<protein>
    <submittedName>
        <fullName evidence="3">AMP-binding protein</fullName>
    </submittedName>
</protein>
<dbReference type="Proteomes" id="UP000664480">
    <property type="component" value="Unassembled WGS sequence"/>
</dbReference>